<keyword evidence="1" id="KW-1133">Transmembrane helix</keyword>
<organism evidence="2">
    <name type="scientific">marine sediment metagenome</name>
    <dbReference type="NCBI Taxonomy" id="412755"/>
    <lineage>
        <taxon>unclassified sequences</taxon>
        <taxon>metagenomes</taxon>
        <taxon>ecological metagenomes</taxon>
    </lineage>
</organism>
<name>X1K2F8_9ZZZZ</name>
<sequence>DGSKYLPDQWWIAVFPAFAIMLVVLAFNLLGDGIRDMLGAEGE</sequence>
<gene>
    <name evidence="2" type="ORF">S03H2_62017</name>
</gene>
<evidence type="ECO:0000256" key="1">
    <source>
        <dbReference type="SAM" id="Phobius"/>
    </source>
</evidence>
<evidence type="ECO:0000313" key="2">
    <source>
        <dbReference type="EMBL" id="GAH87860.1"/>
    </source>
</evidence>
<protein>
    <recommendedName>
        <fullName evidence="3">ABC transmembrane type-1 domain-containing protein</fullName>
    </recommendedName>
</protein>
<evidence type="ECO:0008006" key="3">
    <source>
        <dbReference type="Google" id="ProtNLM"/>
    </source>
</evidence>
<dbReference type="AlphaFoldDB" id="X1K2F8"/>
<dbReference type="EMBL" id="BARU01040076">
    <property type="protein sequence ID" value="GAH87860.1"/>
    <property type="molecule type" value="Genomic_DNA"/>
</dbReference>
<comment type="caution">
    <text evidence="2">The sequence shown here is derived from an EMBL/GenBank/DDBJ whole genome shotgun (WGS) entry which is preliminary data.</text>
</comment>
<keyword evidence="1" id="KW-0812">Transmembrane</keyword>
<feature type="transmembrane region" description="Helical" evidence="1">
    <location>
        <begin position="12"/>
        <end position="30"/>
    </location>
</feature>
<feature type="non-terminal residue" evidence="2">
    <location>
        <position position="1"/>
    </location>
</feature>
<accession>X1K2F8</accession>
<keyword evidence="1" id="KW-0472">Membrane</keyword>
<proteinExistence type="predicted"/>
<reference evidence="2" key="1">
    <citation type="journal article" date="2014" name="Front. Microbiol.">
        <title>High frequency of phylogenetically diverse reductive dehalogenase-homologous genes in deep subseafloor sedimentary metagenomes.</title>
        <authorList>
            <person name="Kawai M."/>
            <person name="Futagami T."/>
            <person name="Toyoda A."/>
            <person name="Takaki Y."/>
            <person name="Nishi S."/>
            <person name="Hori S."/>
            <person name="Arai W."/>
            <person name="Tsubouchi T."/>
            <person name="Morono Y."/>
            <person name="Uchiyama I."/>
            <person name="Ito T."/>
            <person name="Fujiyama A."/>
            <person name="Inagaki F."/>
            <person name="Takami H."/>
        </authorList>
    </citation>
    <scope>NUCLEOTIDE SEQUENCE</scope>
    <source>
        <strain evidence="2">Expedition CK06-06</strain>
    </source>
</reference>